<dbReference type="InterPro" id="IPR029063">
    <property type="entry name" value="SAM-dependent_MTases_sf"/>
</dbReference>
<dbReference type="InterPro" id="IPR006764">
    <property type="entry name" value="SAM_dep_MeTrfase_SAV2177_type"/>
</dbReference>
<evidence type="ECO:0000313" key="2">
    <source>
        <dbReference type="EMBL" id="MBO2461475.1"/>
    </source>
</evidence>
<keyword evidence="2" id="KW-0489">Methyltransferase</keyword>
<dbReference type="Pfam" id="PF04672">
    <property type="entry name" value="Methyltransf_19"/>
    <property type="match status" value="1"/>
</dbReference>
<proteinExistence type="predicted"/>
<keyword evidence="3" id="KW-1185">Reference proteome</keyword>
<organism evidence="2 3">
    <name type="scientific">Actinomadura violacea</name>
    <dbReference type="NCBI Taxonomy" id="2819934"/>
    <lineage>
        <taxon>Bacteria</taxon>
        <taxon>Bacillati</taxon>
        <taxon>Actinomycetota</taxon>
        <taxon>Actinomycetes</taxon>
        <taxon>Streptosporangiales</taxon>
        <taxon>Thermomonosporaceae</taxon>
        <taxon>Actinomadura</taxon>
    </lineage>
</organism>
<name>A0ABS3RXJ6_9ACTN</name>
<dbReference type="SUPFAM" id="SSF53335">
    <property type="entry name" value="S-adenosyl-L-methionine-dependent methyltransferases"/>
    <property type="match status" value="1"/>
</dbReference>
<dbReference type="RefSeq" id="WP_208244835.1">
    <property type="nucleotide sequence ID" value="NZ_JAGEPF010000018.1"/>
</dbReference>
<dbReference type="Gene3D" id="3.40.50.150">
    <property type="entry name" value="Vaccinia Virus protein VP39"/>
    <property type="match status" value="1"/>
</dbReference>
<dbReference type="EMBL" id="JAGEPF010000018">
    <property type="protein sequence ID" value="MBO2461475.1"/>
    <property type="molecule type" value="Genomic_DNA"/>
</dbReference>
<reference evidence="2 3" key="1">
    <citation type="submission" date="2021-03" db="EMBL/GenBank/DDBJ databases">
        <title>Actinomadura violae sp. nov., isolated from lichen in Thailand.</title>
        <authorList>
            <person name="Kanchanasin P."/>
            <person name="Saeng-In P."/>
            <person name="Phongsopitanun W."/>
            <person name="Yuki M."/>
            <person name="Kudo T."/>
            <person name="Ohkuma M."/>
            <person name="Tanasupawat S."/>
        </authorList>
    </citation>
    <scope>NUCLEOTIDE SEQUENCE [LARGE SCALE GENOMIC DNA]</scope>
    <source>
        <strain evidence="2 3">LCR2-06</strain>
    </source>
</reference>
<evidence type="ECO:0000313" key="3">
    <source>
        <dbReference type="Proteomes" id="UP000680206"/>
    </source>
</evidence>
<dbReference type="GO" id="GO:0008168">
    <property type="term" value="F:methyltransferase activity"/>
    <property type="evidence" value="ECO:0007669"/>
    <property type="project" value="UniProtKB-KW"/>
</dbReference>
<dbReference type="Proteomes" id="UP000680206">
    <property type="component" value="Unassembled WGS sequence"/>
</dbReference>
<feature type="compositionally biased region" description="Basic and acidic residues" evidence="1">
    <location>
        <begin position="1"/>
        <end position="10"/>
    </location>
</feature>
<keyword evidence="2" id="KW-0808">Transferase</keyword>
<dbReference type="GO" id="GO:0032259">
    <property type="term" value="P:methylation"/>
    <property type="evidence" value="ECO:0007669"/>
    <property type="project" value="UniProtKB-KW"/>
</dbReference>
<sequence length="278" mass="29952">MGSDDQRFQHEAQGGSDSDSGGDIDVSVPHSARIWNYWLGGKDNFPVDQQAGDEYATTFPGITALARASRDFIGRAVTYLAADRGVRQFLDIGTGLPTENNTHQVAQRAAPDSRIVYVDNDPLVLVHARALLTSTPEGAAHYLDADLRRPEQILAGARQHLDFAQPIALMLMGVIGHIPDDTTATATITTLVDALASGSFLALYDGTATDQAFLDAQQDYDDTGAAPYRLRSPDQLRGFFTGLDLIDPGVVPVPHWRPDPSPLTPDTVEAYGGIARKP</sequence>
<feature type="region of interest" description="Disordered" evidence="1">
    <location>
        <begin position="1"/>
        <end position="25"/>
    </location>
</feature>
<gene>
    <name evidence="2" type="ORF">J4709_28225</name>
</gene>
<comment type="caution">
    <text evidence="2">The sequence shown here is derived from an EMBL/GenBank/DDBJ whole genome shotgun (WGS) entry which is preliminary data.</text>
</comment>
<feature type="compositionally biased region" description="Low complexity" evidence="1">
    <location>
        <begin position="14"/>
        <end position="25"/>
    </location>
</feature>
<protein>
    <submittedName>
        <fullName evidence="2">SAM-dependent methyltransferase</fullName>
    </submittedName>
</protein>
<dbReference type="PIRSF" id="PIRSF017393">
    <property type="entry name" value="MTase_SAV2177"/>
    <property type="match status" value="1"/>
</dbReference>
<accession>A0ABS3RXJ6</accession>
<evidence type="ECO:0000256" key="1">
    <source>
        <dbReference type="SAM" id="MobiDB-lite"/>
    </source>
</evidence>